<dbReference type="AlphaFoldDB" id="A0A511N796"/>
<accession>A0A511N796</accession>
<dbReference type="InterPro" id="IPR036390">
    <property type="entry name" value="WH_DNA-bd_sf"/>
</dbReference>
<evidence type="ECO:0000313" key="1">
    <source>
        <dbReference type="EMBL" id="GEM48723.1"/>
    </source>
</evidence>
<name>A0A511N796_DEIC1</name>
<dbReference type="EMBL" id="BJXB01000023">
    <property type="protein sequence ID" value="GEM48723.1"/>
    <property type="molecule type" value="Genomic_DNA"/>
</dbReference>
<gene>
    <name evidence="1" type="ORF">DC3_43580</name>
</gene>
<sequence length="82" mass="9241">MANMVEVVKHHGPWAHVAISYLKERGGDKDFVDVSASEMARQFEVAITTISRPLQSLIQEGIIEVQGRSRGTKYRVTEKLQD</sequence>
<reference evidence="1 2" key="1">
    <citation type="submission" date="2019-07" db="EMBL/GenBank/DDBJ databases">
        <title>Whole genome shotgun sequence of Deinococcus cellulosilyticus NBRC 106333.</title>
        <authorList>
            <person name="Hosoyama A."/>
            <person name="Uohara A."/>
            <person name="Ohji S."/>
            <person name="Ichikawa N."/>
        </authorList>
    </citation>
    <scope>NUCLEOTIDE SEQUENCE [LARGE SCALE GENOMIC DNA]</scope>
    <source>
        <strain evidence="1 2">NBRC 106333</strain>
    </source>
</reference>
<dbReference type="SUPFAM" id="SSF46785">
    <property type="entry name" value="Winged helix' DNA-binding domain"/>
    <property type="match status" value="1"/>
</dbReference>
<organism evidence="1 2">
    <name type="scientific">Deinococcus cellulosilyticus (strain DSM 18568 / NBRC 106333 / KACC 11606 / 5516J-15)</name>
    <dbReference type="NCBI Taxonomy" id="1223518"/>
    <lineage>
        <taxon>Bacteria</taxon>
        <taxon>Thermotogati</taxon>
        <taxon>Deinococcota</taxon>
        <taxon>Deinococci</taxon>
        <taxon>Deinococcales</taxon>
        <taxon>Deinococcaceae</taxon>
        <taxon>Deinococcus</taxon>
    </lineage>
</organism>
<proteinExistence type="predicted"/>
<protein>
    <submittedName>
        <fullName evidence="1">Uncharacterized protein</fullName>
    </submittedName>
</protein>
<dbReference type="InterPro" id="IPR036388">
    <property type="entry name" value="WH-like_DNA-bd_sf"/>
</dbReference>
<dbReference type="Proteomes" id="UP000321306">
    <property type="component" value="Unassembled WGS sequence"/>
</dbReference>
<dbReference type="Gene3D" id="1.10.10.10">
    <property type="entry name" value="Winged helix-like DNA-binding domain superfamily/Winged helix DNA-binding domain"/>
    <property type="match status" value="1"/>
</dbReference>
<evidence type="ECO:0000313" key="2">
    <source>
        <dbReference type="Proteomes" id="UP000321306"/>
    </source>
</evidence>
<dbReference type="RefSeq" id="WP_146888034.1">
    <property type="nucleotide sequence ID" value="NZ_BJXB01000023.1"/>
</dbReference>
<keyword evidence="2" id="KW-1185">Reference proteome</keyword>
<comment type="caution">
    <text evidence="1">The sequence shown here is derived from an EMBL/GenBank/DDBJ whole genome shotgun (WGS) entry which is preliminary data.</text>
</comment>